<evidence type="ECO:0000313" key="2">
    <source>
        <dbReference type="EMBL" id="GAF92020.1"/>
    </source>
</evidence>
<name>X0UUB3_9ZZZZ</name>
<proteinExistence type="inferred from homology"/>
<dbReference type="NCBIfam" id="TIGR01552">
    <property type="entry name" value="phd_fam"/>
    <property type="match status" value="1"/>
</dbReference>
<comment type="similarity">
    <text evidence="1">Belongs to the phD/YefM antitoxin family.</text>
</comment>
<reference evidence="2" key="1">
    <citation type="journal article" date="2014" name="Front. Microbiol.">
        <title>High frequency of phylogenetically diverse reductive dehalogenase-homologous genes in deep subseafloor sedimentary metagenomes.</title>
        <authorList>
            <person name="Kawai M."/>
            <person name="Futagami T."/>
            <person name="Toyoda A."/>
            <person name="Takaki Y."/>
            <person name="Nishi S."/>
            <person name="Hori S."/>
            <person name="Arai W."/>
            <person name="Tsubouchi T."/>
            <person name="Morono Y."/>
            <person name="Uchiyama I."/>
            <person name="Ito T."/>
            <person name="Fujiyama A."/>
            <person name="Inagaki F."/>
            <person name="Takami H."/>
        </authorList>
    </citation>
    <scope>NUCLEOTIDE SEQUENCE</scope>
    <source>
        <strain evidence="2">Expedition CK06-06</strain>
    </source>
</reference>
<evidence type="ECO:0008006" key="3">
    <source>
        <dbReference type="Google" id="ProtNLM"/>
    </source>
</evidence>
<dbReference type="InterPro" id="IPR036165">
    <property type="entry name" value="YefM-like_sf"/>
</dbReference>
<sequence length="94" mass="10219">MRQVNLAKVKSSLSEFASRAAYAGEHIIITKRGKRFAAIISIEDLELLEKVQAGSPEDGLLGAVGMAPELEEVAEKAMEAYKKRAGDFGRKVNI</sequence>
<comment type="caution">
    <text evidence="2">The sequence shown here is derived from an EMBL/GenBank/DDBJ whole genome shotgun (WGS) entry which is preliminary data.</text>
</comment>
<evidence type="ECO:0000256" key="1">
    <source>
        <dbReference type="ARBA" id="ARBA00009981"/>
    </source>
</evidence>
<accession>X0UUB3</accession>
<dbReference type="Gene3D" id="3.40.1620.10">
    <property type="entry name" value="YefM-like domain"/>
    <property type="match status" value="1"/>
</dbReference>
<dbReference type="EMBL" id="BARS01015578">
    <property type="protein sequence ID" value="GAF92020.1"/>
    <property type="molecule type" value="Genomic_DNA"/>
</dbReference>
<gene>
    <name evidence="2" type="ORF">S01H1_25751</name>
</gene>
<dbReference type="Pfam" id="PF02604">
    <property type="entry name" value="PhdYeFM_antitox"/>
    <property type="match status" value="1"/>
</dbReference>
<organism evidence="2">
    <name type="scientific">marine sediment metagenome</name>
    <dbReference type="NCBI Taxonomy" id="412755"/>
    <lineage>
        <taxon>unclassified sequences</taxon>
        <taxon>metagenomes</taxon>
        <taxon>ecological metagenomes</taxon>
    </lineage>
</organism>
<dbReference type="SUPFAM" id="SSF143120">
    <property type="entry name" value="YefM-like"/>
    <property type="match status" value="1"/>
</dbReference>
<dbReference type="InterPro" id="IPR006442">
    <property type="entry name" value="Antitoxin_Phd/YefM"/>
</dbReference>
<dbReference type="AlphaFoldDB" id="X0UUB3"/>
<protein>
    <recommendedName>
        <fullName evidence="3">Antitoxin</fullName>
    </recommendedName>
</protein>